<dbReference type="SUPFAM" id="SSF51215">
    <property type="entry name" value="Regulatory protein AraC"/>
    <property type="match status" value="1"/>
</dbReference>
<gene>
    <name evidence="6" type="ORF">H9704_00965</name>
</gene>
<dbReference type="PANTHER" id="PTHR43280:SF34">
    <property type="entry name" value="ARAC-FAMILY TRANSCRIPTIONAL REGULATOR"/>
    <property type="match status" value="1"/>
</dbReference>
<feature type="domain" description="HTH araC/xylS-type" evidence="5">
    <location>
        <begin position="188"/>
        <end position="285"/>
    </location>
</feature>
<dbReference type="SUPFAM" id="SSF46689">
    <property type="entry name" value="Homeodomain-like"/>
    <property type="match status" value="2"/>
</dbReference>
<dbReference type="Gene3D" id="1.10.10.60">
    <property type="entry name" value="Homeodomain-like"/>
    <property type="match status" value="2"/>
</dbReference>
<accession>A0A9D2MXG3</accession>
<dbReference type="PANTHER" id="PTHR43280">
    <property type="entry name" value="ARAC-FAMILY TRANSCRIPTIONAL REGULATOR"/>
    <property type="match status" value="1"/>
</dbReference>
<keyword evidence="3" id="KW-0804">Transcription</keyword>
<evidence type="ECO:0000313" key="7">
    <source>
        <dbReference type="Proteomes" id="UP000823910"/>
    </source>
</evidence>
<dbReference type="AlphaFoldDB" id="A0A9D2MXG3"/>
<evidence type="ECO:0000256" key="4">
    <source>
        <dbReference type="SAM" id="MobiDB-lite"/>
    </source>
</evidence>
<sequence>MKKRQPTDFNTRQYMEPVDFELFYYSDTALSSVAPHHHDYYELYFFLEGDVDYHVEDKLYHLEYGDCLLIPPGTSHHPVFLSRKKPYRRFVFWFRKDYYNKLRSIDQEFTYCFDQAASGRTYRFHADSTATQALQGKLMDLLEELGSSRPFKRQTAELMAVSFLVYVNRIVYDVIHQRAAVYENLLYLNICDYINRHLEEDLSLDSLAAFFYVSKFHISHIFKDNMGISLHQYILKKRLHASKNAILSGQPIGQVYHQYGFKDYTSFFRAFKKEYGASPKEYRSQHRPLAASQSAYPCDPAKSLQEDSQ</sequence>
<reference evidence="6" key="2">
    <citation type="submission" date="2021-04" db="EMBL/GenBank/DDBJ databases">
        <authorList>
            <person name="Gilroy R."/>
        </authorList>
    </citation>
    <scope>NUCLEOTIDE SEQUENCE</scope>
    <source>
        <strain evidence="6">CHK180-15479</strain>
    </source>
</reference>
<dbReference type="Pfam" id="PF02311">
    <property type="entry name" value="AraC_binding"/>
    <property type="match status" value="1"/>
</dbReference>
<keyword evidence="1" id="KW-0805">Transcription regulation</keyword>
<dbReference type="PROSITE" id="PS01124">
    <property type="entry name" value="HTH_ARAC_FAMILY_2"/>
    <property type="match status" value="1"/>
</dbReference>
<dbReference type="GO" id="GO:0043565">
    <property type="term" value="F:sequence-specific DNA binding"/>
    <property type="evidence" value="ECO:0007669"/>
    <property type="project" value="InterPro"/>
</dbReference>
<evidence type="ECO:0000256" key="1">
    <source>
        <dbReference type="ARBA" id="ARBA00023015"/>
    </source>
</evidence>
<dbReference type="InterPro" id="IPR009057">
    <property type="entry name" value="Homeodomain-like_sf"/>
</dbReference>
<dbReference type="InterPro" id="IPR014710">
    <property type="entry name" value="RmlC-like_jellyroll"/>
</dbReference>
<dbReference type="Pfam" id="PF12833">
    <property type="entry name" value="HTH_18"/>
    <property type="match status" value="1"/>
</dbReference>
<dbReference type="Gene3D" id="2.60.120.10">
    <property type="entry name" value="Jelly Rolls"/>
    <property type="match status" value="1"/>
</dbReference>
<reference evidence="6" key="1">
    <citation type="journal article" date="2021" name="PeerJ">
        <title>Extensive microbial diversity within the chicken gut microbiome revealed by metagenomics and culture.</title>
        <authorList>
            <person name="Gilroy R."/>
            <person name="Ravi A."/>
            <person name="Getino M."/>
            <person name="Pursley I."/>
            <person name="Horton D.L."/>
            <person name="Alikhan N.F."/>
            <person name="Baker D."/>
            <person name="Gharbi K."/>
            <person name="Hall N."/>
            <person name="Watson M."/>
            <person name="Adriaenssens E.M."/>
            <person name="Foster-Nyarko E."/>
            <person name="Jarju S."/>
            <person name="Secka A."/>
            <person name="Antonio M."/>
            <person name="Oren A."/>
            <person name="Chaudhuri R.R."/>
            <person name="La Ragione R."/>
            <person name="Hildebrand F."/>
            <person name="Pallen M.J."/>
        </authorList>
    </citation>
    <scope>NUCLEOTIDE SEQUENCE</scope>
    <source>
        <strain evidence="6">CHK180-15479</strain>
    </source>
</reference>
<dbReference type="InterPro" id="IPR020449">
    <property type="entry name" value="Tscrpt_reg_AraC-type_HTH"/>
</dbReference>
<keyword evidence="2" id="KW-0238">DNA-binding</keyword>
<dbReference type="SMART" id="SM00342">
    <property type="entry name" value="HTH_ARAC"/>
    <property type="match status" value="1"/>
</dbReference>
<dbReference type="EMBL" id="DWWT01000002">
    <property type="protein sequence ID" value="HJC04725.1"/>
    <property type="molecule type" value="Genomic_DNA"/>
</dbReference>
<evidence type="ECO:0000259" key="5">
    <source>
        <dbReference type="PROSITE" id="PS01124"/>
    </source>
</evidence>
<dbReference type="Proteomes" id="UP000823910">
    <property type="component" value="Unassembled WGS sequence"/>
</dbReference>
<comment type="caution">
    <text evidence="6">The sequence shown here is derived from an EMBL/GenBank/DDBJ whole genome shotgun (WGS) entry which is preliminary data.</text>
</comment>
<dbReference type="InterPro" id="IPR003313">
    <property type="entry name" value="AraC-bd"/>
</dbReference>
<evidence type="ECO:0000313" key="6">
    <source>
        <dbReference type="EMBL" id="HJC04725.1"/>
    </source>
</evidence>
<name>A0A9D2MXG3_9FIRM</name>
<evidence type="ECO:0000256" key="3">
    <source>
        <dbReference type="ARBA" id="ARBA00023163"/>
    </source>
</evidence>
<evidence type="ECO:0000256" key="2">
    <source>
        <dbReference type="ARBA" id="ARBA00023125"/>
    </source>
</evidence>
<dbReference type="PRINTS" id="PR00032">
    <property type="entry name" value="HTHARAC"/>
</dbReference>
<organism evidence="6 7">
    <name type="scientific">Candidatus Enterocloster excrementipullorum</name>
    <dbReference type="NCBI Taxonomy" id="2838559"/>
    <lineage>
        <taxon>Bacteria</taxon>
        <taxon>Bacillati</taxon>
        <taxon>Bacillota</taxon>
        <taxon>Clostridia</taxon>
        <taxon>Lachnospirales</taxon>
        <taxon>Lachnospiraceae</taxon>
        <taxon>Enterocloster</taxon>
    </lineage>
</organism>
<dbReference type="InterPro" id="IPR037923">
    <property type="entry name" value="HTH-like"/>
</dbReference>
<protein>
    <submittedName>
        <fullName evidence="6">AraC family transcriptional regulator</fullName>
    </submittedName>
</protein>
<dbReference type="InterPro" id="IPR018060">
    <property type="entry name" value="HTH_AraC"/>
</dbReference>
<proteinExistence type="predicted"/>
<dbReference type="GO" id="GO:0003700">
    <property type="term" value="F:DNA-binding transcription factor activity"/>
    <property type="evidence" value="ECO:0007669"/>
    <property type="project" value="InterPro"/>
</dbReference>
<feature type="region of interest" description="Disordered" evidence="4">
    <location>
        <begin position="279"/>
        <end position="309"/>
    </location>
</feature>